<proteinExistence type="predicted"/>
<name>A0ABS2BMT8_9NEIS</name>
<accession>A0ABS2BMT8</accession>
<reference evidence="1 2" key="1">
    <citation type="submission" date="2021-01" db="EMBL/GenBank/DDBJ databases">
        <title>Draft Genome Sequence and Polyhydroxyalkanoate Biosynthetic Potential of Jeongeupia naejangsanensis Type Strain DSM 24253.</title>
        <authorList>
            <person name="Turrini P."/>
            <person name="Artuso I."/>
            <person name="Lugli G.A."/>
            <person name="Frangipani E."/>
            <person name="Ventura M."/>
            <person name="Visca P."/>
        </authorList>
    </citation>
    <scope>NUCLEOTIDE SEQUENCE [LARGE SCALE GENOMIC DNA]</scope>
    <source>
        <strain evidence="1 2">DSM 24253</strain>
    </source>
</reference>
<organism evidence="1 2">
    <name type="scientific">Jeongeupia naejangsanensis</name>
    <dbReference type="NCBI Taxonomy" id="613195"/>
    <lineage>
        <taxon>Bacteria</taxon>
        <taxon>Pseudomonadati</taxon>
        <taxon>Pseudomonadota</taxon>
        <taxon>Betaproteobacteria</taxon>
        <taxon>Neisseriales</taxon>
        <taxon>Chitinibacteraceae</taxon>
        <taxon>Jeongeupia</taxon>
    </lineage>
</organism>
<keyword evidence="2" id="KW-1185">Reference proteome</keyword>
<gene>
    <name evidence="1" type="ORF">JMJ54_10780</name>
</gene>
<dbReference type="EMBL" id="JAESND010000004">
    <property type="protein sequence ID" value="MBM3116316.1"/>
    <property type="molecule type" value="Genomic_DNA"/>
</dbReference>
<protein>
    <submittedName>
        <fullName evidence="1">Uncharacterized protein</fullName>
    </submittedName>
</protein>
<evidence type="ECO:0000313" key="2">
    <source>
        <dbReference type="Proteomes" id="UP000809431"/>
    </source>
</evidence>
<dbReference type="RefSeq" id="WP_203538554.1">
    <property type="nucleotide sequence ID" value="NZ_JAESND010000004.1"/>
</dbReference>
<dbReference type="Proteomes" id="UP000809431">
    <property type="component" value="Unassembled WGS sequence"/>
</dbReference>
<comment type="caution">
    <text evidence="1">The sequence shown here is derived from an EMBL/GenBank/DDBJ whole genome shotgun (WGS) entry which is preliminary data.</text>
</comment>
<evidence type="ECO:0000313" key="1">
    <source>
        <dbReference type="EMBL" id="MBM3116316.1"/>
    </source>
</evidence>
<sequence length="63" mass="7037">MGAKASAIDDRPAGAKAPYDVQPLFFALREQYFTDCSGWPDNGKGWSRRVVQNLKYAQQDAQT</sequence>